<dbReference type="Gene3D" id="3.40.50.970">
    <property type="match status" value="1"/>
</dbReference>
<dbReference type="GO" id="GO:0045252">
    <property type="term" value="C:oxoglutarate dehydrogenase complex"/>
    <property type="evidence" value="ECO:0007669"/>
    <property type="project" value="TreeGrafter"/>
</dbReference>
<dbReference type="GO" id="GO:0004591">
    <property type="term" value="F:oxoglutarate dehydrogenase (succinyl-transferring) activity"/>
    <property type="evidence" value="ECO:0007669"/>
    <property type="project" value="TreeGrafter"/>
</dbReference>
<dbReference type="InterPro" id="IPR001017">
    <property type="entry name" value="DH_E1"/>
</dbReference>
<comment type="similarity">
    <text evidence="2">Belongs to the alpha-ketoglutarate dehydrogenase family.</text>
</comment>
<dbReference type="Pfam" id="PF00676">
    <property type="entry name" value="E1_dh"/>
    <property type="match status" value="1"/>
</dbReference>
<protein>
    <submittedName>
        <fullName evidence="6">2-oxoglutarate dehydrogenase, mitochondrial</fullName>
    </submittedName>
</protein>
<sequence>MDQPFFTQPKLYEQIEKKVPHLELYVNKLLQEGVVTREEVNEVEVRVWGEMTKSLENSKNPQALDREYLTAQWNDMKTPAELAQDLLPAKPTAITQDVVNAVAGKLGVPGEPFQVHKNLKRILQKRRQSL</sequence>
<feature type="domain" description="Dehydrogenase E1 component" evidence="5">
    <location>
        <begin position="1"/>
        <end position="61"/>
    </location>
</feature>
<dbReference type="Proteomes" id="UP000186955">
    <property type="component" value="Unassembled WGS sequence"/>
</dbReference>
<dbReference type="InterPro" id="IPR029061">
    <property type="entry name" value="THDP-binding"/>
</dbReference>
<keyword evidence="3" id="KW-0560">Oxidoreductase</keyword>
<reference evidence="6 7" key="1">
    <citation type="submission" date="2016-10" db="EMBL/GenBank/DDBJ databases">
        <title>Genome sequence of the ascomycete fungus Penicillium subrubescens.</title>
        <authorList>
            <person name="De Vries R.P."/>
            <person name="Peng M."/>
            <person name="Dilokpimol A."/>
            <person name="Hilden K."/>
            <person name="Makela M.R."/>
            <person name="Grigoriev I."/>
            <person name="Riley R."/>
            <person name="Granchi Z."/>
        </authorList>
    </citation>
    <scope>NUCLEOTIDE SEQUENCE [LARGE SCALE GENOMIC DNA]</scope>
    <source>
        <strain evidence="6 7">CBS 132785</strain>
    </source>
</reference>
<comment type="cofactor">
    <cofactor evidence="1">
        <name>thiamine diphosphate</name>
        <dbReference type="ChEBI" id="CHEBI:58937"/>
    </cofactor>
</comment>
<dbReference type="PANTHER" id="PTHR23152">
    <property type="entry name" value="2-OXOGLUTARATE DEHYDROGENASE"/>
    <property type="match status" value="1"/>
</dbReference>
<evidence type="ECO:0000313" key="6">
    <source>
        <dbReference type="EMBL" id="OKP14741.1"/>
    </source>
</evidence>
<evidence type="ECO:0000313" key="7">
    <source>
        <dbReference type="Proteomes" id="UP000186955"/>
    </source>
</evidence>
<dbReference type="STRING" id="1316194.A0A1Q5UQJ8"/>
<dbReference type="GO" id="GO:0006099">
    <property type="term" value="P:tricarboxylic acid cycle"/>
    <property type="evidence" value="ECO:0007669"/>
    <property type="project" value="TreeGrafter"/>
</dbReference>
<evidence type="ECO:0000256" key="1">
    <source>
        <dbReference type="ARBA" id="ARBA00001964"/>
    </source>
</evidence>
<dbReference type="GO" id="GO:0005739">
    <property type="term" value="C:mitochondrion"/>
    <property type="evidence" value="ECO:0007669"/>
    <property type="project" value="TreeGrafter"/>
</dbReference>
<evidence type="ECO:0000256" key="3">
    <source>
        <dbReference type="ARBA" id="ARBA00023002"/>
    </source>
</evidence>
<comment type="caution">
    <text evidence="6">The sequence shown here is derived from an EMBL/GenBank/DDBJ whole genome shotgun (WGS) entry which is preliminary data.</text>
</comment>
<dbReference type="PANTHER" id="PTHR23152:SF4">
    <property type="entry name" value="2-OXOADIPATE DEHYDROGENASE COMPLEX COMPONENT E1"/>
    <property type="match status" value="1"/>
</dbReference>
<organism evidence="6 7">
    <name type="scientific">Penicillium subrubescens</name>
    <dbReference type="NCBI Taxonomy" id="1316194"/>
    <lineage>
        <taxon>Eukaryota</taxon>
        <taxon>Fungi</taxon>
        <taxon>Dikarya</taxon>
        <taxon>Ascomycota</taxon>
        <taxon>Pezizomycotina</taxon>
        <taxon>Eurotiomycetes</taxon>
        <taxon>Eurotiomycetidae</taxon>
        <taxon>Eurotiales</taxon>
        <taxon>Aspergillaceae</taxon>
        <taxon>Penicillium</taxon>
    </lineage>
</organism>
<dbReference type="GO" id="GO:0030976">
    <property type="term" value="F:thiamine pyrophosphate binding"/>
    <property type="evidence" value="ECO:0007669"/>
    <property type="project" value="InterPro"/>
</dbReference>
<proteinExistence type="inferred from homology"/>
<accession>A0A1Q5UQJ8</accession>
<keyword evidence="4" id="KW-0786">Thiamine pyrophosphate</keyword>
<evidence type="ECO:0000259" key="5">
    <source>
        <dbReference type="Pfam" id="PF00676"/>
    </source>
</evidence>
<keyword evidence="7" id="KW-1185">Reference proteome</keyword>
<dbReference type="SUPFAM" id="SSF52518">
    <property type="entry name" value="Thiamin diphosphate-binding fold (THDP-binding)"/>
    <property type="match status" value="1"/>
</dbReference>
<dbReference type="AlphaFoldDB" id="A0A1Q5UQJ8"/>
<name>A0A1Q5UQJ8_9EURO</name>
<evidence type="ECO:0000256" key="4">
    <source>
        <dbReference type="ARBA" id="ARBA00023052"/>
    </source>
</evidence>
<evidence type="ECO:0000256" key="2">
    <source>
        <dbReference type="ARBA" id="ARBA00006936"/>
    </source>
</evidence>
<dbReference type="EMBL" id="MNBE01000071">
    <property type="protein sequence ID" value="OKP14741.1"/>
    <property type="molecule type" value="Genomic_DNA"/>
</dbReference>
<dbReference type="InterPro" id="IPR011603">
    <property type="entry name" value="2oxoglutarate_DH_E1"/>
</dbReference>
<gene>
    <name evidence="6" type="ORF">PENSUB_11499</name>
</gene>